<dbReference type="PROSITE" id="PS50042">
    <property type="entry name" value="CNMP_BINDING_3"/>
    <property type="match status" value="1"/>
</dbReference>
<dbReference type="EMBL" id="JANGAB010000001">
    <property type="protein sequence ID" value="MCQ4948278.1"/>
    <property type="molecule type" value="Genomic_DNA"/>
</dbReference>
<feature type="domain" description="Cyclic nucleotide-binding" evidence="4">
    <location>
        <begin position="13"/>
        <end position="101"/>
    </location>
</feature>
<evidence type="ECO:0000256" key="1">
    <source>
        <dbReference type="ARBA" id="ARBA00023015"/>
    </source>
</evidence>
<keyword evidence="1" id="KW-0805">Transcription regulation</keyword>
<dbReference type="PANTHER" id="PTHR24567:SF26">
    <property type="entry name" value="REGULATORY PROTEIN YEIL"/>
    <property type="match status" value="1"/>
</dbReference>
<dbReference type="Pfam" id="PF13545">
    <property type="entry name" value="HTH_Crp_2"/>
    <property type="match status" value="1"/>
</dbReference>
<dbReference type="InterPro" id="IPR014710">
    <property type="entry name" value="RmlC-like_jellyroll"/>
</dbReference>
<evidence type="ECO:0000256" key="3">
    <source>
        <dbReference type="ARBA" id="ARBA00023163"/>
    </source>
</evidence>
<dbReference type="GO" id="GO:0003700">
    <property type="term" value="F:DNA-binding transcription factor activity"/>
    <property type="evidence" value="ECO:0007669"/>
    <property type="project" value="TreeGrafter"/>
</dbReference>
<dbReference type="InterPro" id="IPR018490">
    <property type="entry name" value="cNMP-bd_dom_sf"/>
</dbReference>
<dbReference type="Pfam" id="PF00027">
    <property type="entry name" value="cNMP_binding"/>
    <property type="match status" value="1"/>
</dbReference>
<keyword evidence="2" id="KW-0238">DNA-binding</keyword>
<dbReference type="GO" id="GO:0005829">
    <property type="term" value="C:cytosol"/>
    <property type="evidence" value="ECO:0007669"/>
    <property type="project" value="TreeGrafter"/>
</dbReference>
<dbReference type="SMART" id="SM00100">
    <property type="entry name" value="cNMP"/>
    <property type="match status" value="1"/>
</dbReference>
<evidence type="ECO:0000313" key="5">
    <source>
        <dbReference type="EMBL" id="MCQ4948278.1"/>
    </source>
</evidence>
<reference evidence="5" key="1">
    <citation type="submission" date="2022-06" db="EMBL/GenBank/DDBJ databases">
        <title>Isolation of gut microbiota from human fecal samples.</title>
        <authorList>
            <person name="Pamer E.G."/>
            <person name="Barat B."/>
            <person name="Waligurski E."/>
            <person name="Medina S."/>
            <person name="Paddock L."/>
            <person name="Mostad J."/>
        </authorList>
    </citation>
    <scope>NUCLEOTIDE SEQUENCE</scope>
    <source>
        <strain evidence="5">DFI.7.96</strain>
    </source>
</reference>
<keyword evidence="3" id="KW-0804">Transcription</keyword>
<name>A0AAW5K808_9FIRM</name>
<evidence type="ECO:0000313" key="6">
    <source>
        <dbReference type="Proteomes" id="UP001205063"/>
    </source>
</evidence>
<proteinExistence type="predicted"/>
<dbReference type="RefSeq" id="WP_185915628.1">
    <property type="nucleotide sequence ID" value="NZ_JACMSD010000003.1"/>
</dbReference>
<dbReference type="InterPro" id="IPR036390">
    <property type="entry name" value="WH_DNA-bd_sf"/>
</dbReference>
<sequence>MMMLEDLIAQNPALFKKEYNHFYRRGSYLLHQGEPLQSLFFILKGSGIVGCVDEDGGERVLHYFHRGDCAGKAALYRERGNSPIFEGASIVAMTDCLCYKVPLEECVNYAQQHAGVFRYLMEVLGREVGRLEENLMLLRENKTAAVLCRFFQDNAYDQKGVLALDRWFNYEELSRILGIHSVTISRMVRRLMEEGVVAREPHRFLILRPAALESYAAGKQPLHYL</sequence>
<dbReference type="SUPFAM" id="SSF46785">
    <property type="entry name" value="Winged helix' DNA-binding domain"/>
    <property type="match status" value="1"/>
</dbReference>
<evidence type="ECO:0000259" key="4">
    <source>
        <dbReference type="PROSITE" id="PS50042"/>
    </source>
</evidence>
<dbReference type="InterPro" id="IPR000595">
    <property type="entry name" value="cNMP-bd_dom"/>
</dbReference>
<comment type="caution">
    <text evidence="5">The sequence shown here is derived from an EMBL/GenBank/DDBJ whole genome shotgun (WGS) entry which is preliminary data.</text>
</comment>
<accession>A0AAW5K808</accession>
<protein>
    <submittedName>
        <fullName evidence="5">Crp/Fnr family transcriptional regulator</fullName>
    </submittedName>
</protein>
<dbReference type="Gene3D" id="2.60.120.10">
    <property type="entry name" value="Jelly Rolls"/>
    <property type="match status" value="1"/>
</dbReference>
<dbReference type="InterPro" id="IPR050397">
    <property type="entry name" value="Env_Response_Regulators"/>
</dbReference>
<dbReference type="GO" id="GO:0003677">
    <property type="term" value="F:DNA binding"/>
    <property type="evidence" value="ECO:0007669"/>
    <property type="project" value="UniProtKB-KW"/>
</dbReference>
<dbReference type="Proteomes" id="UP001205063">
    <property type="component" value="Unassembled WGS sequence"/>
</dbReference>
<organism evidence="5 6">
    <name type="scientific">Bittarella massiliensis</name>
    <name type="common">ex Durand et al. 2017</name>
    <dbReference type="NCBI Taxonomy" id="1720313"/>
    <lineage>
        <taxon>Bacteria</taxon>
        <taxon>Bacillati</taxon>
        <taxon>Bacillota</taxon>
        <taxon>Clostridia</taxon>
        <taxon>Eubacteriales</taxon>
        <taxon>Oscillospiraceae</taxon>
        <taxon>Bittarella (ex Durand et al. 2017)</taxon>
    </lineage>
</organism>
<dbReference type="AlphaFoldDB" id="A0AAW5K808"/>
<dbReference type="CDD" id="cd00038">
    <property type="entry name" value="CAP_ED"/>
    <property type="match status" value="1"/>
</dbReference>
<evidence type="ECO:0000256" key="2">
    <source>
        <dbReference type="ARBA" id="ARBA00023125"/>
    </source>
</evidence>
<dbReference type="InterPro" id="IPR012318">
    <property type="entry name" value="HTH_CRP"/>
</dbReference>
<dbReference type="SUPFAM" id="SSF51206">
    <property type="entry name" value="cAMP-binding domain-like"/>
    <property type="match status" value="1"/>
</dbReference>
<dbReference type="PANTHER" id="PTHR24567">
    <property type="entry name" value="CRP FAMILY TRANSCRIPTIONAL REGULATORY PROTEIN"/>
    <property type="match status" value="1"/>
</dbReference>
<gene>
    <name evidence="5" type="ORF">NE646_01155</name>
</gene>